<dbReference type="GO" id="GO:0016607">
    <property type="term" value="C:nuclear speck"/>
    <property type="evidence" value="ECO:0007669"/>
    <property type="project" value="UniProtKB-SubCell"/>
</dbReference>
<dbReference type="InterPro" id="IPR021843">
    <property type="entry name" value="PSME4_C"/>
</dbReference>
<dbReference type="GO" id="GO:0016504">
    <property type="term" value="F:peptidase activator activity"/>
    <property type="evidence" value="ECO:0007669"/>
    <property type="project" value="InterPro"/>
</dbReference>
<dbReference type="Proteomes" id="UP000613580">
    <property type="component" value="Unassembled WGS sequence"/>
</dbReference>
<keyword evidence="4" id="KW-0963">Cytoplasm</keyword>
<dbReference type="GO" id="GO:0005829">
    <property type="term" value="C:cytosol"/>
    <property type="evidence" value="ECO:0007669"/>
    <property type="project" value="TreeGrafter"/>
</dbReference>
<protein>
    <submittedName>
        <fullName evidence="13">Membrane protein</fullName>
    </submittedName>
</protein>
<dbReference type="GO" id="GO:0006281">
    <property type="term" value="P:DNA repair"/>
    <property type="evidence" value="ECO:0007669"/>
    <property type="project" value="UniProtKB-KW"/>
</dbReference>
<name>A0A8H6T754_MYCCL</name>
<evidence type="ECO:0000259" key="10">
    <source>
        <dbReference type="Pfam" id="PF11919"/>
    </source>
</evidence>
<evidence type="ECO:0000256" key="1">
    <source>
        <dbReference type="ARBA" id="ARBA00004324"/>
    </source>
</evidence>
<comment type="similarity">
    <text evidence="3">Belongs to the BLM10 family.</text>
</comment>
<reference evidence="13" key="1">
    <citation type="submission" date="2020-05" db="EMBL/GenBank/DDBJ databases">
        <title>Mycena genomes resolve the evolution of fungal bioluminescence.</title>
        <authorList>
            <person name="Tsai I.J."/>
        </authorList>
    </citation>
    <scope>NUCLEOTIDE SEQUENCE</scope>
    <source>
        <strain evidence="13">110903Hualien_Pintung</strain>
    </source>
</reference>
<evidence type="ECO:0000259" key="12">
    <source>
        <dbReference type="Pfam" id="PF23096"/>
    </source>
</evidence>
<dbReference type="InterPro" id="IPR032430">
    <property type="entry name" value="Blm10_mid"/>
</dbReference>
<evidence type="ECO:0000256" key="7">
    <source>
        <dbReference type="ARBA" id="ARBA00023204"/>
    </source>
</evidence>
<evidence type="ECO:0000256" key="5">
    <source>
        <dbReference type="ARBA" id="ARBA00022737"/>
    </source>
</evidence>
<evidence type="ECO:0000256" key="6">
    <source>
        <dbReference type="ARBA" id="ARBA00022763"/>
    </source>
</evidence>
<evidence type="ECO:0000259" key="11">
    <source>
        <dbReference type="Pfam" id="PF16507"/>
    </source>
</evidence>
<evidence type="ECO:0000256" key="8">
    <source>
        <dbReference type="ARBA" id="ARBA00023242"/>
    </source>
</evidence>
<organism evidence="13 14">
    <name type="scientific">Mycena chlorophos</name>
    <name type="common">Agaric fungus</name>
    <name type="synonym">Agaricus chlorophos</name>
    <dbReference type="NCBI Taxonomy" id="658473"/>
    <lineage>
        <taxon>Eukaryota</taxon>
        <taxon>Fungi</taxon>
        <taxon>Dikarya</taxon>
        <taxon>Basidiomycota</taxon>
        <taxon>Agaricomycotina</taxon>
        <taxon>Agaricomycetes</taxon>
        <taxon>Agaricomycetidae</taxon>
        <taxon>Agaricales</taxon>
        <taxon>Marasmiineae</taxon>
        <taxon>Mycenaceae</taxon>
        <taxon>Mycena</taxon>
    </lineage>
</organism>
<feature type="domain" description="Proteasome activator complex subunit 4 C-terminal" evidence="10">
    <location>
        <begin position="1934"/>
        <end position="2021"/>
    </location>
</feature>
<dbReference type="PANTHER" id="PTHR32170">
    <property type="entry name" value="PROTEASOME ACTIVATOR COMPLEX SUBUNIT 4"/>
    <property type="match status" value="1"/>
</dbReference>
<keyword evidence="5" id="KW-0677">Repeat</keyword>
<keyword evidence="14" id="KW-1185">Reference proteome</keyword>
<dbReference type="GO" id="GO:0010499">
    <property type="term" value="P:proteasomal ubiquitin-independent protein catabolic process"/>
    <property type="evidence" value="ECO:0007669"/>
    <property type="project" value="TreeGrafter"/>
</dbReference>
<dbReference type="Pfam" id="PF11919">
    <property type="entry name" value="PSME4_C"/>
    <property type="match status" value="1"/>
</dbReference>
<evidence type="ECO:0000313" key="14">
    <source>
        <dbReference type="Proteomes" id="UP000613580"/>
    </source>
</evidence>
<proteinExistence type="inferred from homology"/>
<evidence type="ECO:0000313" key="13">
    <source>
        <dbReference type="EMBL" id="KAF7310645.1"/>
    </source>
</evidence>
<accession>A0A8H6T754</accession>
<dbReference type="InterPro" id="IPR011989">
    <property type="entry name" value="ARM-like"/>
</dbReference>
<evidence type="ECO:0000256" key="2">
    <source>
        <dbReference type="ARBA" id="ARBA00004496"/>
    </source>
</evidence>
<dbReference type="SUPFAM" id="SSF48371">
    <property type="entry name" value="ARM repeat"/>
    <property type="match status" value="2"/>
</dbReference>
<sequence>MNAIRPQLRTGAFLFLPSPMALPDISALSLEDPGGPSTSDAAVSQRYLAKYKQYLASLPYTVEPDSKLLAMLDFIVLRLMQCVAAKDYEVGFLQWDTILQYWCTLKRDLPRETRVKLAKVYFHLSVMPGMPTSVMAAAADGFKSLASSTKKISIKDMRLPWRPIFDVLSKEMFLTRRQFEYTQIPWVFVYVAANSRRFFHPAAINDMLSVFLPLHNATDLDYVLAAQVYMLNFLPISHPQSYLPMLFRVWESVNSYQYDERMLDFLASIAEMHVAADISDPRHIAELPDDAQSDGETRPKWSQDDLPSGPHWPGIYKDVGVFTDHEFSLLMFKCLASFEIPLADGGSLSTGPSADRFVAAEIGRLPKPEWRIDSLARIIVYSMAPDGIPTPPSTAPTPLFTPPASGMTTPRIPTSTSLQDYLSAPLARRNGTTSSKHTTYLAGSKALEALSHVIASLENFFHPSNSGNFTVDLAAFIKSIAYEFNKRWMEEQEPACKTPRSRRLTRQMRRELVKTLRTVAFLAIFSEDSNVVGNIQSCLKSMSVMEPDLIVHPILERAVPALETLVETQRTIAVIKALGAIAPAIVSRKVYFPGAKHLVPLLQLLIPAIDLNDPNKTLHTTQFLVEISQCVMFADSTPEPQDSESTSRTTSVPKTLIPSFTLGDYDDGDREFPRLSNAQEDALLQDTTASFADWIAQFIRRVYQLQENLPEEGGGSSEVDTVDAVGRACLTIVSHLSEPLYQLVLNMVYDYVSTNVRANAVRGIHLLIEALANANPSKCMDKFFPLCESHIKSELENGASSLRTTAASTPLPSDATLHWYLAILRGCAYTDGNAILPYRQRLVDLLKLLHTHCYANRGFTWSSKLLGDVLRTLAATYPLDNRFVNPDEWNSPEFRDTHYRHWGRVYKAEEVKISWHVPNADEVDYTLQIFEEIVEPTLTILEKLLDPGNTRNAVWSNDFCRHISFVTNAFGGVPTLCRDEFDENALRKAMQGSDILHEIDEMIGIIEPLQAGFVLTDRADPRYQYMTSLRRRFGKFLHDASRALVQQGEENTVDATEMLLEGIRTFLCDYGSDGGYSSAEKKYNAEKNIARHFAKQREWPRSVWVRRARYYHSARLHWNSVERLRGPLEDLLIDDLVEWSLCSYATIRSYGQTVLENLCNVYDGVRRRTLPTLYKALEPGTDDDRMKGALWTLNLVSFGKYAASELLLAPELIQSLFGSQHNEKPSIQDAVSTVSENCLNSLPEPCFLVYDLPTPELDVIFAAERFNTEQVQLIRKCEAKRRERVQLMEECSNQLMETILAVGNSKATHWKYEIGAIRCLRAIIRRDKALTAGQTAFFIEKSRDSNPNLRYYAQRAAMKSLRNMKIKTFSKNAKDPLLGRNHNPLHTHVHVNPTHEFTRRILNAFIVPPDLSDANLRFLDKDPMPGWLTWPLTVPLYKPPDAKRSTFLPWSSENAAAIQAMREIVIEKTFWEQLSTFYSEENDETTINLDNVSYIKSIFQVLEDEPFAAVEPTLALLLSNKEPDKQRALAELLAGIIGGRMSRHVVSPLAHQPRFEALVPFKTEATLFSVLKLSLTPISVLWDWFKPVMTQIFSQNLKTDTVNIWESFLGYLFHNKDPRRLQPLVDHIMKLWTTIDFQPELTFDATKILSIFKAFYQELNWKFTPWLDNVVEQCWNQLQINEHEETRPTPSQPTTEIFLRECRVLPVDHDIMGMRGYYHGPRIAELVQKFHVWREERVPGVRAFQSTYDRMGVTICKFLFQHLLEPTAIATFDYIVPLMPELFRFTEVNDNDDLATRGNDVLVQMCGVRPPHQLVNSVIDGIFDTIQNSPSWRVRLKALPLVQGKAFESKVLEILEASPLSVPSVPSNREEQVLSKCLDDEIVDVREMAATTLSGVLRLSPRRHIYRLRDRFVQLIRKSHLPARGDPSYARSVRQRHAAILGVCAIVESSPYTVEKWTPGLLTDVLAEHTYDPAPISTSVRKTARNFSRTHRDTWHEDSARFNEDQLAALSTLLTGSSYYA</sequence>
<keyword evidence="6" id="KW-0227">DNA damage</keyword>
<dbReference type="PANTHER" id="PTHR32170:SF3">
    <property type="entry name" value="PROTEASOME ACTIVATOR COMPLEX SUBUNIT 4"/>
    <property type="match status" value="1"/>
</dbReference>
<dbReference type="Pfam" id="PF23096">
    <property type="entry name" value="HEAT_PSME4"/>
    <property type="match status" value="1"/>
</dbReference>
<dbReference type="InterPro" id="IPR055455">
    <property type="entry name" value="HEAT_PSME4"/>
</dbReference>
<dbReference type="GO" id="GO:0070628">
    <property type="term" value="F:proteasome binding"/>
    <property type="evidence" value="ECO:0007669"/>
    <property type="project" value="InterPro"/>
</dbReference>
<comment type="caution">
    <text evidence="13">The sequence shown here is derived from an EMBL/GenBank/DDBJ whole genome shotgun (WGS) entry which is preliminary data.</text>
</comment>
<keyword evidence="7" id="KW-0234">DNA repair</keyword>
<feature type="region of interest" description="Disordered" evidence="9">
    <location>
        <begin position="286"/>
        <end position="306"/>
    </location>
</feature>
<comment type="subcellular location">
    <subcellularLocation>
        <location evidence="2">Cytoplasm</location>
    </subcellularLocation>
    <subcellularLocation>
        <location evidence="1">Nucleus speckle</location>
    </subcellularLocation>
</comment>
<dbReference type="InterPro" id="IPR035309">
    <property type="entry name" value="PSME4"/>
</dbReference>
<dbReference type="OrthoDB" id="17907at2759"/>
<evidence type="ECO:0000256" key="4">
    <source>
        <dbReference type="ARBA" id="ARBA00022490"/>
    </source>
</evidence>
<evidence type="ECO:0000256" key="3">
    <source>
        <dbReference type="ARBA" id="ARBA00005739"/>
    </source>
</evidence>
<evidence type="ECO:0000256" key="9">
    <source>
        <dbReference type="SAM" id="MobiDB-lite"/>
    </source>
</evidence>
<feature type="domain" description="Proteasome activator Blm10 middle HEAT repeats region" evidence="11">
    <location>
        <begin position="450"/>
        <end position="976"/>
    </location>
</feature>
<dbReference type="Pfam" id="PF16507">
    <property type="entry name" value="HEAT_PSME4_mid"/>
    <property type="match status" value="1"/>
</dbReference>
<dbReference type="InterPro" id="IPR016024">
    <property type="entry name" value="ARM-type_fold"/>
</dbReference>
<dbReference type="EMBL" id="JACAZE010000007">
    <property type="protein sequence ID" value="KAF7310645.1"/>
    <property type="molecule type" value="Genomic_DNA"/>
</dbReference>
<gene>
    <name evidence="13" type="ORF">HMN09_00607300</name>
</gene>
<dbReference type="Gene3D" id="1.25.10.10">
    <property type="entry name" value="Leucine-rich Repeat Variant"/>
    <property type="match status" value="1"/>
</dbReference>
<keyword evidence="8" id="KW-0539">Nucleus</keyword>
<feature type="domain" description="Proteasome activator complex subunit 4-like HEAT repeat-like" evidence="12">
    <location>
        <begin position="1418"/>
        <end position="1540"/>
    </location>
</feature>